<accession>A0ACB9PK83</accession>
<organism evidence="1 2">
    <name type="scientific">Bauhinia variegata</name>
    <name type="common">Purple orchid tree</name>
    <name type="synonym">Phanera variegata</name>
    <dbReference type="NCBI Taxonomy" id="167791"/>
    <lineage>
        <taxon>Eukaryota</taxon>
        <taxon>Viridiplantae</taxon>
        <taxon>Streptophyta</taxon>
        <taxon>Embryophyta</taxon>
        <taxon>Tracheophyta</taxon>
        <taxon>Spermatophyta</taxon>
        <taxon>Magnoliopsida</taxon>
        <taxon>eudicotyledons</taxon>
        <taxon>Gunneridae</taxon>
        <taxon>Pentapetalae</taxon>
        <taxon>rosids</taxon>
        <taxon>fabids</taxon>
        <taxon>Fabales</taxon>
        <taxon>Fabaceae</taxon>
        <taxon>Cercidoideae</taxon>
        <taxon>Cercideae</taxon>
        <taxon>Bauhiniinae</taxon>
        <taxon>Bauhinia</taxon>
    </lineage>
</organism>
<reference evidence="1 2" key="1">
    <citation type="journal article" date="2022" name="DNA Res.">
        <title>Chromosomal-level genome assembly of the orchid tree Bauhinia variegata (Leguminosae; Cercidoideae) supports the allotetraploid origin hypothesis of Bauhinia.</title>
        <authorList>
            <person name="Zhong Y."/>
            <person name="Chen Y."/>
            <person name="Zheng D."/>
            <person name="Pang J."/>
            <person name="Liu Y."/>
            <person name="Luo S."/>
            <person name="Meng S."/>
            <person name="Qian L."/>
            <person name="Wei D."/>
            <person name="Dai S."/>
            <person name="Zhou R."/>
        </authorList>
    </citation>
    <scope>NUCLEOTIDE SEQUENCE [LARGE SCALE GENOMIC DNA]</scope>
    <source>
        <strain evidence="1">BV-YZ2020</strain>
    </source>
</reference>
<sequence length="328" mass="36527">MTGRRIMLENIENDRARRNSFRNKSAGLVKKKRELSIYCDVDCFIISYDGEGGEPLVWPSAEKVQQLMQRYQSIPVLHRYRNVLNQEHCLRDRINKLQLQVEKRQRENTEKEMANVMDQIFHQGKSLCEFNVTELINLVCFTEKKVREYRGSMVSFNLPCSFPPEQPWFVNLLRETNGVNGGANIYTVLPADEVNSSASNAVIGGNHRLGIPYGNFGGPNGGFDVSLPYDNFGVRLPSETFGGNIIQNDMALRSFDGNLRSSFGGINMANSDGNVVDNGQNLGEGLLPLQPHGGKFSRGTGMPFGSFGGSSLGGPNDIFRTWPNHSSP</sequence>
<evidence type="ECO:0000313" key="1">
    <source>
        <dbReference type="EMBL" id="KAI4348866.1"/>
    </source>
</evidence>
<proteinExistence type="predicted"/>
<comment type="caution">
    <text evidence="1">The sequence shown here is derived from an EMBL/GenBank/DDBJ whole genome shotgun (WGS) entry which is preliminary data.</text>
</comment>
<keyword evidence="2" id="KW-1185">Reference proteome</keyword>
<name>A0ACB9PK83_BAUVA</name>
<gene>
    <name evidence="1" type="ORF">L6164_009535</name>
</gene>
<dbReference type="Proteomes" id="UP000828941">
    <property type="component" value="Chromosome 4"/>
</dbReference>
<protein>
    <submittedName>
        <fullName evidence="1">Uncharacterized protein</fullName>
    </submittedName>
</protein>
<evidence type="ECO:0000313" key="2">
    <source>
        <dbReference type="Proteomes" id="UP000828941"/>
    </source>
</evidence>
<dbReference type="EMBL" id="CM039429">
    <property type="protein sequence ID" value="KAI4348866.1"/>
    <property type="molecule type" value="Genomic_DNA"/>
</dbReference>